<keyword evidence="5" id="KW-1185">Reference proteome</keyword>
<feature type="domain" description="Peripheral subunit-binding (PSBD)" evidence="3">
    <location>
        <begin position="121"/>
        <end position="158"/>
    </location>
</feature>
<dbReference type="OrthoDB" id="537444at2759"/>
<dbReference type="Gene3D" id="3.30.559.10">
    <property type="entry name" value="Chloramphenicol acetyltransferase-like domain"/>
    <property type="match status" value="1"/>
</dbReference>
<dbReference type="InterPro" id="IPR045257">
    <property type="entry name" value="E2/Pdx1"/>
</dbReference>
<organism evidence="4 5">
    <name type="scientific">Desmophyllum pertusum</name>
    <dbReference type="NCBI Taxonomy" id="174260"/>
    <lineage>
        <taxon>Eukaryota</taxon>
        <taxon>Metazoa</taxon>
        <taxon>Cnidaria</taxon>
        <taxon>Anthozoa</taxon>
        <taxon>Hexacorallia</taxon>
        <taxon>Scleractinia</taxon>
        <taxon>Caryophylliina</taxon>
        <taxon>Caryophylliidae</taxon>
        <taxon>Desmophyllum</taxon>
    </lineage>
</organism>
<dbReference type="AlphaFoldDB" id="A0A9X0CDA3"/>
<evidence type="ECO:0000259" key="3">
    <source>
        <dbReference type="PROSITE" id="PS51826"/>
    </source>
</evidence>
<dbReference type="PROSITE" id="PS51826">
    <property type="entry name" value="PSBD"/>
    <property type="match status" value="1"/>
</dbReference>
<reference evidence="4" key="1">
    <citation type="submission" date="2023-01" db="EMBL/GenBank/DDBJ databases">
        <title>Genome assembly of the deep-sea coral Lophelia pertusa.</title>
        <authorList>
            <person name="Herrera S."/>
            <person name="Cordes E."/>
        </authorList>
    </citation>
    <scope>NUCLEOTIDE SEQUENCE</scope>
    <source>
        <strain evidence="4">USNM1676648</strain>
        <tissue evidence="4">Polyp</tissue>
    </source>
</reference>
<dbReference type="InterPro" id="IPR036625">
    <property type="entry name" value="E3-bd_dom_sf"/>
</dbReference>
<dbReference type="EMBL" id="MU827807">
    <property type="protein sequence ID" value="KAJ7325660.1"/>
    <property type="molecule type" value="Genomic_DNA"/>
</dbReference>
<dbReference type="InterPro" id="IPR001078">
    <property type="entry name" value="2-oxoacid_DH_actylTfrase"/>
</dbReference>
<proteinExistence type="inferred from homology"/>
<protein>
    <recommendedName>
        <fullName evidence="3">Peripheral subunit-binding (PSBD) domain-containing protein</fullName>
    </recommendedName>
</protein>
<dbReference type="Pfam" id="PF00198">
    <property type="entry name" value="2-oxoacid_dh"/>
    <property type="match status" value="1"/>
</dbReference>
<dbReference type="SUPFAM" id="SSF52777">
    <property type="entry name" value="CoA-dependent acyltransferases"/>
    <property type="match status" value="1"/>
</dbReference>
<dbReference type="Gene3D" id="4.10.320.10">
    <property type="entry name" value="E3-binding domain"/>
    <property type="match status" value="1"/>
</dbReference>
<dbReference type="InterPro" id="IPR023213">
    <property type="entry name" value="CAT-like_dom_sf"/>
</dbReference>
<feature type="compositionally biased region" description="Pro residues" evidence="2">
    <location>
        <begin position="87"/>
        <end position="115"/>
    </location>
</feature>
<dbReference type="GO" id="GO:0006086">
    <property type="term" value="P:pyruvate decarboxylation to acetyl-CoA"/>
    <property type="evidence" value="ECO:0007669"/>
    <property type="project" value="InterPro"/>
</dbReference>
<dbReference type="PANTHER" id="PTHR23151">
    <property type="entry name" value="DIHYDROLIPOAMIDE ACETYL/SUCCINYL-TRANSFERASE-RELATED"/>
    <property type="match status" value="1"/>
</dbReference>
<dbReference type="PANTHER" id="PTHR23151:SF90">
    <property type="entry name" value="DIHYDROLIPOYLLYSINE-RESIDUE ACETYLTRANSFERASE COMPONENT OF PYRUVATE DEHYDROGENASE COMPLEX, MITOCHONDRIAL-RELATED"/>
    <property type="match status" value="1"/>
</dbReference>
<feature type="region of interest" description="Disordered" evidence="2">
    <location>
        <begin position="75"/>
        <end position="120"/>
    </location>
</feature>
<dbReference type="SUPFAM" id="SSF47005">
    <property type="entry name" value="Peripheral subunit-binding domain of 2-oxo acid dehydrogenase complex"/>
    <property type="match status" value="1"/>
</dbReference>
<evidence type="ECO:0000313" key="4">
    <source>
        <dbReference type="EMBL" id="KAJ7325660.1"/>
    </source>
</evidence>
<dbReference type="Proteomes" id="UP001163046">
    <property type="component" value="Unassembled WGS sequence"/>
</dbReference>
<comment type="similarity">
    <text evidence="1">Belongs to the 2-oxoacid dehydrogenase family.</text>
</comment>
<evidence type="ECO:0000256" key="2">
    <source>
        <dbReference type="SAM" id="MobiDB-lite"/>
    </source>
</evidence>
<name>A0A9X0CDA3_9CNID</name>
<dbReference type="GO" id="GO:0045254">
    <property type="term" value="C:pyruvate dehydrogenase complex"/>
    <property type="evidence" value="ECO:0007669"/>
    <property type="project" value="InterPro"/>
</dbReference>
<sequence length="355" mass="38132">MTLKFTLRKPCVESFTKLLITQSVLYTSLALTDLPAHTRVLLPALSPTMDMGTIVSWDKQEENKDDIEAFKSYEETDTPAAEKPAAAAPPPPPAPSAPPPPSPVTSAPPPPPPAAPGGRVFASPLAKKIAQEKGIELSSLQGSGPSGRVIAQDVSTATTAAPTPVHVPGAEFTDIPLTNVRKVIARRLLESKQTIPHYYLSVDIRVDDLLDVRKQLNADANGAYKLSVNDFVLKACALACKKVPEANSYWMADFIRQNHNVDISVAVSADAGLITPIVFNADKKGLQDISADITTLAEKARNNKLQPYEFQGGTITVSNLGMYGVKNFSAIINPPQVSHVLSARQELTVLTFLIH</sequence>
<evidence type="ECO:0000256" key="1">
    <source>
        <dbReference type="ARBA" id="ARBA00007317"/>
    </source>
</evidence>
<dbReference type="InterPro" id="IPR004167">
    <property type="entry name" value="PSBD"/>
</dbReference>
<accession>A0A9X0CDA3</accession>
<dbReference type="GO" id="GO:0004742">
    <property type="term" value="F:dihydrolipoyllysine-residue acetyltransferase activity"/>
    <property type="evidence" value="ECO:0007669"/>
    <property type="project" value="TreeGrafter"/>
</dbReference>
<dbReference type="Pfam" id="PF02817">
    <property type="entry name" value="E3_binding"/>
    <property type="match status" value="1"/>
</dbReference>
<gene>
    <name evidence="4" type="ORF">OS493_029529</name>
</gene>
<evidence type="ECO:0000313" key="5">
    <source>
        <dbReference type="Proteomes" id="UP001163046"/>
    </source>
</evidence>
<comment type="caution">
    <text evidence="4">The sequence shown here is derived from an EMBL/GenBank/DDBJ whole genome shotgun (WGS) entry which is preliminary data.</text>
</comment>